<protein>
    <submittedName>
        <fullName evidence="9">Uncharacterized protein</fullName>
    </submittedName>
</protein>
<dbReference type="OrthoDB" id="3222at2759"/>
<feature type="transmembrane region" description="Helical" evidence="7">
    <location>
        <begin position="79"/>
        <end position="99"/>
    </location>
</feature>
<feature type="transmembrane region" description="Helical" evidence="7">
    <location>
        <begin position="30"/>
        <end position="49"/>
    </location>
</feature>
<keyword evidence="2 6" id="KW-0813">Transport</keyword>
<dbReference type="STRING" id="88036.D8STK1"/>
<feature type="non-terminal residue" evidence="9">
    <location>
        <position position="1"/>
    </location>
</feature>
<dbReference type="SUPFAM" id="SSF81338">
    <property type="entry name" value="Aquaporin-like"/>
    <property type="match status" value="1"/>
</dbReference>
<evidence type="ECO:0000313" key="9">
    <source>
        <dbReference type="EMBL" id="EFJ12274.1"/>
    </source>
</evidence>
<evidence type="ECO:0000256" key="4">
    <source>
        <dbReference type="ARBA" id="ARBA00022989"/>
    </source>
</evidence>
<feature type="transmembrane region" description="Helical" evidence="7">
    <location>
        <begin position="188"/>
        <end position="209"/>
    </location>
</feature>
<evidence type="ECO:0000256" key="3">
    <source>
        <dbReference type="ARBA" id="ARBA00022692"/>
    </source>
</evidence>
<feature type="transmembrane region" description="Helical" evidence="7">
    <location>
        <begin position="111"/>
        <end position="136"/>
    </location>
</feature>
<dbReference type="HOGENOM" id="CLU_020019_3_1_1"/>
<dbReference type="KEGG" id="smo:SELMODRAFT_47059"/>
<comment type="similarity">
    <text evidence="6">Belongs to the MIP/aquaporin (TC 1.A.8) family.</text>
</comment>
<dbReference type="KEGG" id="smo:SELMODRAFT_14944"/>
<comment type="subcellular location">
    <subcellularLocation>
        <location evidence="1">Membrane</location>
        <topology evidence="1">Multi-pass membrane protein</topology>
    </subcellularLocation>
</comment>
<dbReference type="EMBL" id="GL377676">
    <property type="protein sequence ID" value="EFJ08169.1"/>
    <property type="molecule type" value="Genomic_DNA"/>
</dbReference>
<gene>
    <name evidence="9" type="ORF">SELMODRAFT_14944</name>
    <name evidence="8" type="ORF">SELMODRAFT_47059</name>
</gene>
<dbReference type="EMBL" id="GL377640">
    <property type="protein sequence ID" value="EFJ12274.1"/>
    <property type="molecule type" value="Genomic_DNA"/>
</dbReference>
<evidence type="ECO:0000256" key="1">
    <source>
        <dbReference type="ARBA" id="ARBA00004141"/>
    </source>
</evidence>
<dbReference type="InterPro" id="IPR023271">
    <property type="entry name" value="Aquaporin-like"/>
</dbReference>
<accession>D8STK1</accession>
<feature type="transmembrane region" description="Helical" evidence="7">
    <location>
        <begin position="6"/>
        <end position="23"/>
    </location>
</feature>
<dbReference type="GO" id="GO:0015267">
    <property type="term" value="F:channel activity"/>
    <property type="evidence" value="ECO:0007669"/>
    <property type="project" value="InterPro"/>
</dbReference>
<keyword evidence="10" id="KW-1185">Reference proteome</keyword>
<dbReference type="PROSITE" id="PS00221">
    <property type="entry name" value="MIP"/>
    <property type="match status" value="1"/>
</dbReference>
<dbReference type="Gene3D" id="1.20.1080.10">
    <property type="entry name" value="Glycerol uptake facilitator protein"/>
    <property type="match status" value="1"/>
</dbReference>
<reference evidence="9 10" key="1">
    <citation type="journal article" date="2011" name="Science">
        <title>The Selaginella genome identifies genetic changes associated with the evolution of vascular plants.</title>
        <authorList>
            <person name="Banks J.A."/>
            <person name="Nishiyama T."/>
            <person name="Hasebe M."/>
            <person name="Bowman J.L."/>
            <person name="Gribskov M."/>
            <person name="dePamphilis C."/>
            <person name="Albert V.A."/>
            <person name="Aono N."/>
            <person name="Aoyama T."/>
            <person name="Ambrose B.A."/>
            <person name="Ashton N.W."/>
            <person name="Axtell M.J."/>
            <person name="Barker E."/>
            <person name="Barker M.S."/>
            <person name="Bennetzen J.L."/>
            <person name="Bonawitz N.D."/>
            <person name="Chapple C."/>
            <person name="Cheng C."/>
            <person name="Correa L.G."/>
            <person name="Dacre M."/>
            <person name="DeBarry J."/>
            <person name="Dreyer I."/>
            <person name="Elias M."/>
            <person name="Engstrom E.M."/>
            <person name="Estelle M."/>
            <person name="Feng L."/>
            <person name="Finet C."/>
            <person name="Floyd S.K."/>
            <person name="Frommer W.B."/>
            <person name="Fujita T."/>
            <person name="Gramzow L."/>
            <person name="Gutensohn M."/>
            <person name="Harholt J."/>
            <person name="Hattori M."/>
            <person name="Heyl A."/>
            <person name="Hirai T."/>
            <person name="Hiwatashi Y."/>
            <person name="Ishikawa M."/>
            <person name="Iwata M."/>
            <person name="Karol K.G."/>
            <person name="Koehler B."/>
            <person name="Kolukisaoglu U."/>
            <person name="Kubo M."/>
            <person name="Kurata T."/>
            <person name="Lalonde S."/>
            <person name="Li K."/>
            <person name="Li Y."/>
            <person name="Litt A."/>
            <person name="Lyons E."/>
            <person name="Manning G."/>
            <person name="Maruyama T."/>
            <person name="Michael T.P."/>
            <person name="Mikami K."/>
            <person name="Miyazaki S."/>
            <person name="Morinaga S."/>
            <person name="Murata T."/>
            <person name="Mueller-Roeber B."/>
            <person name="Nelson D.R."/>
            <person name="Obara M."/>
            <person name="Oguri Y."/>
            <person name="Olmstead R.G."/>
            <person name="Onodera N."/>
            <person name="Petersen B.L."/>
            <person name="Pils B."/>
            <person name="Prigge M."/>
            <person name="Rensing S.A."/>
            <person name="Riano-Pachon D.M."/>
            <person name="Roberts A.W."/>
            <person name="Sato Y."/>
            <person name="Scheller H.V."/>
            <person name="Schulz B."/>
            <person name="Schulz C."/>
            <person name="Shakirov E.V."/>
            <person name="Shibagaki N."/>
            <person name="Shinohara N."/>
            <person name="Shippen D.E."/>
            <person name="Soerensen I."/>
            <person name="Sotooka R."/>
            <person name="Sugimoto N."/>
            <person name="Sugita M."/>
            <person name="Sumikawa N."/>
            <person name="Tanurdzic M."/>
            <person name="Theissen G."/>
            <person name="Ulvskov P."/>
            <person name="Wakazuki S."/>
            <person name="Weng J.K."/>
            <person name="Willats W.W."/>
            <person name="Wipf D."/>
            <person name="Wolf P.G."/>
            <person name="Yang L."/>
            <person name="Zimmer A.D."/>
            <person name="Zhu Q."/>
            <person name="Mitros T."/>
            <person name="Hellsten U."/>
            <person name="Loque D."/>
            <person name="Otillar R."/>
            <person name="Salamov A."/>
            <person name="Schmutz J."/>
            <person name="Shapiro H."/>
            <person name="Lindquist E."/>
            <person name="Lucas S."/>
            <person name="Rokhsar D."/>
            <person name="Grigoriev I.V."/>
        </authorList>
    </citation>
    <scope>NUCLEOTIDE SEQUENCE [LARGE SCALE GENOMIC DNA]</scope>
</reference>
<evidence type="ECO:0000256" key="5">
    <source>
        <dbReference type="ARBA" id="ARBA00023136"/>
    </source>
</evidence>
<evidence type="ECO:0000256" key="2">
    <source>
        <dbReference type="ARBA" id="ARBA00022448"/>
    </source>
</evidence>
<dbReference type="Pfam" id="PF00230">
    <property type="entry name" value="MIP"/>
    <property type="match status" value="1"/>
</dbReference>
<proteinExistence type="inferred from homology"/>
<dbReference type="InterPro" id="IPR034294">
    <property type="entry name" value="Aquaporin_transptr"/>
</dbReference>
<dbReference type="Proteomes" id="UP000001514">
    <property type="component" value="Unassembled WGS sequence"/>
</dbReference>
<evidence type="ECO:0000256" key="6">
    <source>
        <dbReference type="RuleBase" id="RU000477"/>
    </source>
</evidence>
<dbReference type="PANTHER" id="PTHR45724">
    <property type="entry name" value="AQUAPORIN NIP2-1"/>
    <property type="match status" value="1"/>
</dbReference>
<evidence type="ECO:0000256" key="7">
    <source>
        <dbReference type="SAM" id="Phobius"/>
    </source>
</evidence>
<dbReference type="PANTHER" id="PTHR45724:SF13">
    <property type="entry name" value="AQUAPORIN NIP1-1-RELATED"/>
    <property type="match status" value="1"/>
</dbReference>
<dbReference type="AlphaFoldDB" id="D8STK1"/>
<dbReference type="OMA" id="CAGSAIM"/>
<keyword evidence="5 7" id="KW-0472">Membrane</keyword>
<name>D8STK1_SELML</name>
<dbReference type="eggNOG" id="KOG0223">
    <property type="taxonomic scope" value="Eukaryota"/>
</dbReference>
<dbReference type="InterPro" id="IPR022357">
    <property type="entry name" value="MIP_CS"/>
</dbReference>
<dbReference type="InParanoid" id="D8STK1"/>
<evidence type="ECO:0000313" key="10">
    <source>
        <dbReference type="Proteomes" id="UP000001514"/>
    </source>
</evidence>
<organism evidence="10">
    <name type="scientific">Selaginella moellendorffii</name>
    <name type="common">Spikemoss</name>
    <dbReference type="NCBI Taxonomy" id="88036"/>
    <lineage>
        <taxon>Eukaryota</taxon>
        <taxon>Viridiplantae</taxon>
        <taxon>Streptophyta</taxon>
        <taxon>Embryophyta</taxon>
        <taxon>Tracheophyta</taxon>
        <taxon>Lycopodiopsida</taxon>
        <taxon>Selaginellales</taxon>
        <taxon>Selaginellaceae</taxon>
        <taxon>Selaginella</taxon>
    </lineage>
</organism>
<keyword evidence="4 7" id="KW-1133">Transmembrane helix</keyword>
<dbReference type="GO" id="GO:0016020">
    <property type="term" value="C:membrane"/>
    <property type="evidence" value="ECO:0007669"/>
    <property type="project" value="UniProtKB-SubCell"/>
</dbReference>
<dbReference type="PRINTS" id="PR00783">
    <property type="entry name" value="MINTRINSICP"/>
</dbReference>
<dbReference type="Gramene" id="EFJ08169">
    <property type="protein sequence ID" value="EFJ08169"/>
    <property type="gene ID" value="SELMODRAFT_47059"/>
</dbReference>
<evidence type="ECO:0000313" key="8">
    <source>
        <dbReference type="EMBL" id="EFJ08169.1"/>
    </source>
</evidence>
<keyword evidence="3 6" id="KW-0812">Transmembrane</keyword>
<feature type="non-terminal residue" evidence="9">
    <location>
        <position position="210"/>
    </location>
</feature>
<dbReference type="InterPro" id="IPR000425">
    <property type="entry name" value="MIP"/>
</dbReference>
<dbReference type="Gramene" id="EFJ12274">
    <property type="protein sequence ID" value="EFJ12274"/>
    <property type="gene ID" value="SELMODRAFT_14944"/>
</dbReference>
<sequence length="210" mass="21534">QLGAEVIATFILVFAGAGAGMVNELTNGSLTFFGVAAANGLVVMMMIHATGHISGAHMNPAVTVAFATVRHFPWAQVPLYIGSQIAASVSACFVLRQLLTEVNKIGATVPAAGNVVQALVLEIIVSYILMFVVAAVSTDTRAVGELAGLAVGATVALNNLIAGPLSGASMNPARSIGPAVARNNYSDVWIYIVGPVLGTLGGAWSYNLIR</sequence>